<comment type="caution">
    <text evidence="1">The sequence shown here is derived from an EMBL/GenBank/DDBJ whole genome shotgun (WGS) entry which is preliminary data.</text>
</comment>
<accession>A0A0F9HMX6</accession>
<name>A0A0F9HMX6_9ZZZZ</name>
<dbReference type="AlphaFoldDB" id="A0A0F9HMX6"/>
<dbReference type="EMBL" id="LAZR01016417">
    <property type="protein sequence ID" value="KKM04597.1"/>
    <property type="molecule type" value="Genomic_DNA"/>
</dbReference>
<gene>
    <name evidence="1" type="ORF">LCGC14_1762640</name>
</gene>
<evidence type="ECO:0000313" key="1">
    <source>
        <dbReference type="EMBL" id="KKM04597.1"/>
    </source>
</evidence>
<sequence>MTWKFEPKPDITAYELALLRTGGGLFYAYDEDMEGDGEGSVPKPVRRHFRKLPKDSSISIADAAHRASQWKDGNGNFPSGWRQGLARWLRRNAETP</sequence>
<organism evidence="1">
    <name type="scientific">marine sediment metagenome</name>
    <dbReference type="NCBI Taxonomy" id="412755"/>
    <lineage>
        <taxon>unclassified sequences</taxon>
        <taxon>metagenomes</taxon>
        <taxon>ecological metagenomes</taxon>
    </lineage>
</organism>
<proteinExistence type="predicted"/>
<protein>
    <submittedName>
        <fullName evidence="1">Uncharacterized protein</fullName>
    </submittedName>
</protein>
<reference evidence="1" key="1">
    <citation type="journal article" date="2015" name="Nature">
        <title>Complex archaea that bridge the gap between prokaryotes and eukaryotes.</title>
        <authorList>
            <person name="Spang A."/>
            <person name="Saw J.H."/>
            <person name="Jorgensen S.L."/>
            <person name="Zaremba-Niedzwiedzka K."/>
            <person name="Martijn J."/>
            <person name="Lind A.E."/>
            <person name="van Eijk R."/>
            <person name="Schleper C."/>
            <person name="Guy L."/>
            <person name="Ettema T.J."/>
        </authorList>
    </citation>
    <scope>NUCLEOTIDE SEQUENCE</scope>
</reference>